<protein>
    <submittedName>
        <fullName evidence="1">Uncharacterized protein</fullName>
    </submittedName>
</protein>
<reference evidence="2" key="3">
    <citation type="submission" date="2024-03" db="EMBL/GenBank/DDBJ databases">
        <title>The Genome Sequence of Enterococcus sp. DIV0242b.</title>
        <authorList>
            <consortium name="The Broad Institute Genomics Platform"/>
            <consortium name="The Broad Institute Microbial Omics Core"/>
            <consortium name="The Broad Institute Genomic Center for Infectious Diseases"/>
            <person name="Earl A."/>
            <person name="Manson A."/>
            <person name="Gilmore M."/>
            <person name="Schwartman J."/>
            <person name="Shea T."/>
            <person name="Abouelleil A."/>
            <person name="Cao P."/>
            <person name="Chapman S."/>
            <person name="Cusick C."/>
            <person name="Young S."/>
            <person name="Neafsey D."/>
            <person name="Nusbaum C."/>
            <person name="Birren B."/>
        </authorList>
    </citation>
    <scope>NUCLEOTIDE SEQUENCE</scope>
    <source>
        <strain evidence="2">9E7_DIV0242</strain>
    </source>
</reference>
<dbReference type="OrthoDB" id="2193052at2"/>
<dbReference type="Proteomes" id="UP000195141">
    <property type="component" value="Chromosome"/>
</dbReference>
<dbReference type="Pfam" id="PF19385">
    <property type="entry name" value="DUF5960"/>
    <property type="match status" value="1"/>
</dbReference>
<dbReference type="InterPro" id="IPR046004">
    <property type="entry name" value="DUF5960"/>
</dbReference>
<sequence>MLENVIKQQETFLTDYRNVSNQPNESDEKILERVLLHLNQTGENTFTLPAAETASGVPATFPFERQLLTREYDGTLETEYTYAGKPFEVDEQTDEQPEW</sequence>
<reference evidence="2" key="2">
    <citation type="submission" date="2017-05" db="EMBL/GenBank/DDBJ databases">
        <authorList>
            <consortium name="The Broad Institute Genomics Platform"/>
            <consortium name="The Broad Institute Genomic Center for Infectious Diseases"/>
            <person name="Earl A."/>
            <person name="Manson A."/>
            <person name="Schwartman J."/>
            <person name="Gilmore M."/>
            <person name="Abouelleil A."/>
            <person name="Cao P."/>
            <person name="Chapman S."/>
            <person name="Cusick C."/>
            <person name="Shea T."/>
            <person name="Young S."/>
            <person name="Neafsey D."/>
            <person name="Nusbaum C."/>
            <person name="Birren B."/>
        </authorList>
    </citation>
    <scope>NUCLEOTIDE SEQUENCE</scope>
    <source>
        <strain evidence="2">9E7_DIV0242</strain>
    </source>
</reference>
<dbReference type="AlphaFoldDB" id="A0A242K634"/>
<evidence type="ECO:0000313" key="2">
    <source>
        <dbReference type="EMBL" id="WYJ92090.1"/>
    </source>
</evidence>
<evidence type="ECO:0000313" key="1">
    <source>
        <dbReference type="EMBL" id="OTP15778.1"/>
    </source>
</evidence>
<dbReference type="EMBL" id="NGMM01000003">
    <property type="protein sequence ID" value="OTP15778.1"/>
    <property type="molecule type" value="Genomic_DNA"/>
</dbReference>
<reference evidence="1" key="1">
    <citation type="submission" date="2017-05" db="EMBL/GenBank/DDBJ databases">
        <title>The Genome Sequence of Enterococcus sp. 9E7_DIV0242.</title>
        <authorList>
            <consortium name="The Broad Institute Genomics Platform"/>
            <consortium name="The Broad Institute Genomic Center for Infectious Diseases"/>
            <person name="Earl A."/>
            <person name="Manson A."/>
            <person name="Schwartman J."/>
            <person name="Gilmore M."/>
            <person name="Abouelleil A."/>
            <person name="Cao P."/>
            <person name="Chapman S."/>
            <person name="Cusick C."/>
            <person name="Shea T."/>
            <person name="Young S."/>
            <person name="Neafsey D."/>
            <person name="Nusbaum C."/>
            <person name="Birren B."/>
        </authorList>
    </citation>
    <scope>NUCLEOTIDE SEQUENCE [LARGE SCALE GENOMIC DNA]</scope>
    <source>
        <strain evidence="1">9E7_DIV0242</strain>
    </source>
</reference>
<dbReference type="EMBL" id="CP147247">
    <property type="protein sequence ID" value="WYJ92090.1"/>
    <property type="molecule type" value="Genomic_DNA"/>
</dbReference>
<name>A0A242K634_9ENTE</name>
<accession>A0A242K634</accession>
<keyword evidence="3" id="KW-1185">Reference proteome</keyword>
<dbReference type="RefSeq" id="WP_086349063.1">
    <property type="nucleotide sequence ID" value="NZ_CP147247.1"/>
</dbReference>
<proteinExistence type="predicted"/>
<organism evidence="1">
    <name type="scientific">Candidatus Enterococcus clewellii</name>
    <dbReference type="NCBI Taxonomy" id="1834193"/>
    <lineage>
        <taxon>Bacteria</taxon>
        <taxon>Bacillati</taxon>
        <taxon>Bacillota</taxon>
        <taxon>Bacilli</taxon>
        <taxon>Lactobacillales</taxon>
        <taxon>Enterococcaceae</taxon>
        <taxon>Enterococcus</taxon>
    </lineage>
</organism>
<evidence type="ECO:0000313" key="3">
    <source>
        <dbReference type="Proteomes" id="UP000195141"/>
    </source>
</evidence>
<gene>
    <name evidence="1" type="ORF">A5888_001992</name>
    <name evidence="2" type="ORF">A5888_003863</name>
</gene>